<accession>A0A833J5V3</accession>
<sequence>MNGLPTPDAAAQQAPAKSPLSSGCAPRSNTSRIADPARINPCLKH</sequence>
<evidence type="ECO:0000256" key="1">
    <source>
        <dbReference type="SAM" id="MobiDB-lite"/>
    </source>
</evidence>
<comment type="caution">
    <text evidence="2">The sequence shown here is derived from an EMBL/GenBank/DDBJ whole genome shotgun (WGS) entry which is preliminary data.</text>
</comment>
<proteinExistence type="predicted"/>
<dbReference type="Proteomes" id="UP000469949">
    <property type="component" value="Unassembled WGS sequence"/>
</dbReference>
<organism evidence="2 3">
    <name type="scientific">Methylorubrum populi</name>
    <dbReference type="NCBI Taxonomy" id="223967"/>
    <lineage>
        <taxon>Bacteria</taxon>
        <taxon>Pseudomonadati</taxon>
        <taxon>Pseudomonadota</taxon>
        <taxon>Alphaproteobacteria</taxon>
        <taxon>Hyphomicrobiales</taxon>
        <taxon>Methylobacteriaceae</taxon>
        <taxon>Methylorubrum</taxon>
    </lineage>
</organism>
<dbReference type="EMBL" id="WEKV01000010">
    <property type="protein sequence ID" value="KAB7785183.1"/>
    <property type="molecule type" value="Genomic_DNA"/>
</dbReference>
<feature type="compositionally biased region" description="Low complexity" evidence="1">
    <location>
        <begin position="7"/>
        <end position="16"/>
    </location>
</feature>
<feature type="region of interest" description="Disordered" evidence="1">
    <location>
        <begin position="1"/>
        <end position="45"/>
    </location>
</feature>
<protein>
    <submittedName>
        <fullName evidence="2">Uncharacterized protein</fullName>
    </submittedName>
</protein>
<name>A0A833J5V3_9HYPH</name>
<dbReference type="AlphaFoldDB" id="A0A833J5V3"/>
<evidence type="ECO:0000313" key="2">
    <source>
        <dbReference type="EMBL" id="KAB7785183.1"/>
    </source>
</evidence>
<gene>
    <name evidence="2" type="ORF">F8B43_3216</name>
</gene>
<reference evidence="2 3" key="1">
    <citation type="submission" date="2019-10" db="EMBL/GenBank/DDBJ databases">
        <title>Draft Genome Sequence of the Caffeine Degrading Methylotroph Methylorubrum populi PINKEL.</title>
        <authorList>
            <person name="Dawson S.C."/>
            <person name="Zhang X."/>
            <person name="Wright M.E."/>
            <person name="Sharma G."/>
            <person name="Langner J.T."/>
            <person name="Ditty J.L."/>
            <person name="Subuyuj G.A."/>
        </authorList>
    </citation>
    <scope>NUCLEOTIDE SEQUENCE [LARGE SCALE GENOMIC DNA]</scope>
    <source>
        <strain evidence="2 3">Pinkel</strain>
    </source>
</reference>
<evidence type="ECO:0000313" key="3">
    <source>
        <dbReference type="Proteomes" id="UP000469949"/>
    </source>
</evidence>